<dbReference type="PANTHER" id="PTHR43048">
    <property type="entry name" value="METHYLMALONYL-COA EPIMERASE"/>
    <property type="match status" value="1"/>
</dbReference>
<reference evidence="5" key="1">
    <citation type="journal article" date="2017" name="Proc. Natl. Acad. Sci. U.S.A.">
        <title>Simulation of Deepwater Horizon oil plume reveals substrate specialization within a complex community of hydrocarbon-degraders.</title>
        <authorList>
            <person name="Hu P."/>
            <person name="Dubinsky E.A."/>
            <person name="Probst A.J."/>
            <person name="Wang J."/>
            <person name="Sieber C.M.K."/>
            <person name="Tom L.M."/>
            <person name="Gardinali P."/>
            <person name="Banfield J.F."/>
            <person name="Atlas R.M."/>
            <person name="Andersen G.L."/>
        </authorList>
    </citation>
    <scope>NUCLEOTIDE SEQUENCE [LARGE SCALE GENOMIC DNA]</scope>
</reference>
<gene>
    <name evidence="4" type="ORF">A9Q84_11855</name>
</gene>
<dbReference type="EMBL" id="MAAO01000006">
    <property type="protein sequence ID" value="OUR97020.1"/>
    <property type="molecule type" value="Genomic_DNA"/>
</dbReference>
<comment type="similarity">
    <text evidence="1">Belongs to the methylmalonyl-CoA epimerase family.</text>
</comment>
<evidence type="ECO:0000259" key="3">
    <source>
        <dbReference type="PROSITE" id="PS51819"/>
    </source>
</evidence>
<dbReference type="NCBIfam" id="TIGR03081">
    <property type="entry name" value="metmalonyl_epim"/>
    <property type="match status" value="1"/>
</dbReference>
<dbReference type="GO" id="GO:0004493">
    <property type="term" value="F:methylmalonyl-CoA epimerase activity"/>
    <property type="evidence" value="ECO:0007669"/>
    <property type="project" value="TreeGrafter"/>
</dbReference>
<comment type="caution">
    <text evidence="4">The sequence shown here is derived from an EMBL/GenBank/DDBJ whole genome shotgun (WGS) entry which is preliminary data.</text>
</comment>
<feature type="domain" description="VOC" evidence="3">
    <location>
        <begin position="7"/>
        <end position="136"/>
    </location>
</feature>
<dbReference type="CDD" id="cd07249">
    <property type="entry name" value="MMCE"/>
    <property type="match status" value="1"/>
</dbReference>
<dbReference type="AlphaFoldDB" id="A0A1Y5FDS0"/>
<evidence type="ECO:0000256" key="1">
    <source>
        <dbReference type="ARBA" id="ARBA00009308"/>
    </source>
</evidence>
<dbReference type="SUPFAM" id="SSF54593">
    <property type="entry name" value="Glyoxalase/Bleomycin resistance protein/Dihydroxybiphenyl dioxygenase"/>
    <property type="match status" value="1"/>
</dbReference>
<dbReference type="InterPro" id="IPR017515">
    <property type="entry name" value="MeMalonyl-CoA_epimerase"/>
</dbReference>
<keyword evidence="2" id="KW-0479">Metal-binding</keyword>
<dbReference type="Pfam" id="PF13669">
    <property type="entry name" value="Glyoxalase_4"/>
    <property type="match status" value="1"/>
</dbReference>
<dbReference type="PROSITE" id="PS51819">
    <property type="entry name" value="VOC"/>
    <property type="match status" value="1"/>
</dbReference>
<dbReference type="PANTHER" id="PTHR43048:SF3">
    <property type="entry name" value="METHYLMALONYL-COA EPIMERASE, MITOCHONDRIAL"/>
    <property type="match status" value="1"/>
</dbReference>
<sequence length="138" mass="15239">MIGKDCVLDHVAIAVRDLDKSQKIWEDMGLKFSSEREVVESQGVVTSFAQMDENAHLELLCPHGESGPIHKYLEKKGEGIHHLCFKVLDIEAKCNELKEKGYVLLNEAPIAGANNCLVNFIHPKSTGGVLIEVSQKKG</sequence>
<accession>A0A1Y5FDS0</accession>
<protein>
    <submittedName>
        <fullName evidence="4">Methylmalonyl-CoA epimerase</fullName>
    </submittedName>
</protein>
<proteinExistence type="inferred from homology"/>
<dbReference type="Gene3D" id="3.10.180.10">
    <property type="entry name" value="2,3-Dihydroxybiphenyl 1,2-Dioxygenase, domain 1"/>
    <property type="match status" value="1"/>
</dbReference>
<evidence type="ECO:0000256" key="2">
    <source>
        <dbReference type="ARBA" id="ARBA00022723"/>
    </source>
</evidence>
<dbReference type="InterPro" id="IPR037523">
    <property type="entry name" value="VOC_core"/>
</dbReference>
<dbReference type="InterPro" id="IPR051785">
    <property type="entry name" value="MMCE/EMCE_epimerase"/>
</dbReference>
<evidence type="ECO:0000313" key="4">
    <source>
        <dbReference type="EMBL" id="OUR97020.1"/>
    </source>
</evidence>
<dbReference type="InterPro" id="IPR029068">
    <property type="entry name" value="Glyas_Bleomycin-R_OHBP_Dase"/>
</dbReference>
<dbReference type="GO" id="GO:0046491">
    <property type="term" value="P:L-methylmalonyl-CoA metabolic process"/>
    <property type="evidence" value="ECO:0007669"/>
    <property type="project" value="TreeGrafter"/>
</dbReference>
<organism evidence="4 5">
    <name type="scientific">Halobacteriovorax marinus</name>
    <dbReference type="NCBI Taxonomy" id="97084"/>
    <lineage>
        <taxon>Bacteria</taxon>
        <taxon>Pseudomonadati</taxon>
        <taxon>Bdellovibrionota</taxon>
        <taxon>Bacteriovoracia</taxon>
        <taxon>Bacteriovoracales</taxon>
        <taxon>Halobacteriovoraceae</taxon>
        <taxon>Halobacteriovorax</taxon>
    </lineage>
</organism>
<evidence type="ECO:0000313" key="5">
    <source>
        <dbReference type="Proteomes" id="UP000196531"/>
    </source>
</evidence>
<dbReference type="GO" id="GO:0046872">
    <property type="term" value="F:metal ion binding"/>
    <property type="evidence" value="ECO:0007669"/>
    <property type="project" value="UniProtKB-KW"/>
</dbReference>
<name>A0A1Y5FDS0_9BACT</name>
<dbReference type="Proteomes" id="UP000196531">
    <property type="component" value="Unassembled WGS sequence"/>
</dbReference>